<dbReference type="GO" id="GO:0042834">
    <property type="term" value="F:peptidoglycan binding"/>
    <property type="evidence" value="ECO:0007669"/>
    <property type="project" value="InterPro"/>
</dbReference>
<dbReference type="InterPro" id="IPR036365">
    <property type="entry name" value="PGBD-like_sf"/>
</dbReference>
<evidence type="ECO:0000313" key="5">
    <source>
        <dbReference type="Proteomes" id="UP000219111"/>
    </source>
</evidence>
<dbReference type="InterPro" id="IPR009003">
    <property type="entry name" value="Peptidase_S1_PA"/>
</dbReference>
<dbReference type="SUPFAM" id="SSF47090">
    <property type="entry name" value="PGBD-like"/>
    <property type="match status" value="1"/>
</dbReference>
<evidence type="ECO:0000256" key="1">
    <source>
        <dbReference type="SAM" id="MobiDB-lite"/>
    </source>
</evidence>
<dbReference type="EMBL" id="OBMT01000004">
    <property type="protein sequence ID" value="SOC04921.1"/>
    <property type="molecule type" value="Genomic_DNA"/>
</dbReference>
<reference evidence="5" key="1">
    <citation type="submission" date="2017-08" db="EMBL/GenBank/DDBJ databases">
        <authorList>
            <person name="Varghese N."/>
            <person name="Submissions S."/>
        </authorList>
    </citation>
    <scope>NUCLEOTIDE SEQUENCE [LARGE SCALE GENOMIC DNA]</scope>
    <source>
        <strain evidence="5">JA276</strain>
    </source>
</reference>
<dbReference type="InterPro" id="IPR002477">
    <property type="entry name" value="Peptidoglycan-bd-like"/>
</dbReference>
<dbReference type="AlphaFoldDB" id="A0A285SCT0"/>
<protein>
    <submittedName>
        <fullName evidence="4">Putative peptidoglycan binding protein</fullName>
    </submittedName>
</protein>
<gene>
    <name evidence="4" type="ORF">SAMN05877831_10463</name>
</gene>
<proteinExistence type="predicted"/>
<evidence type="ECO:0000256" key="2">
    <source>
        <dbReference type="SAM" id="SignalP"/>
    </source>
</evidence>
<accession>A0A285SCT0</accession>
<dbReference type="Gene3D" id="1.10.101.10">
    <property type="entry name" value="PGBD-like superfamily/PGBD"/>
    <property type="match status" value="1"/>
</dbReference>
<dbReference type="RefSeq" id="WP_097069642.1">
    <property type="nucleotide sequence ID" value="NZ_OBMT01000004.1"/>
</dbReference>
<dbReference type="Pfam" id="PF13365">
    <property type="entry name" value="Trypsin_2"/>
    <property type="match status" value="1"/>
</dbReference>
<dbReference type="InterPro" id="IPR007730">
    <property type="entry name" value="SPOR-like_dom"/>
</dbReference>
<feature type="compositionally biased region" description="Low complexity" evidence="1">
    <location>
        <begin position="148"/>
        <end position="158"/>
    </location>
</feature>
<feature type="compositionally biased region" description="Low complexity" evidence="1">
    <location>
        <begin position="129"/>
        <end position="140"/>
    </location>
</feature>
<feature type="region of interest" description="Disordered" evidence="1">
    <location>
        <begin position="120"/>
        <end position="158"/>
    </location>
</feature>
<keyword evidence="2" id="KW-0732">Signal</keyword>
<sequence>MQAGIGAKLRAGALGLAVVICAGQAGAEAAWVQIQALPTLDQAESRLRELSTGFPDIAGFALAGGWYGIALGPYPSPEAAQSALATMRAQGQIPGDSYVADPKTFRNQFWPVGANLAAPQVPMTPSPETPAETTAETATPAPLPQSPAPEALSAPAEPVETLAESRQFEAALSLEGRMEIQSALQWLGLYAGGIDGAFGAGTRGSISAWQDTQGVEPTGVLSSAQQAHLLETVAQDRASLGITPVDEVRAGIAIDLPLGLVEFDHYDPPFVHYRAKGASGVQVLLISEPGDQNALFGLYDAMQTLEIVPQNGPRERSNSGFKIIGEDARRHSVTEVGLSKGLIKGFTIVYPATEEARMVRVVAAMRASFRPVGESALDPTLGQPMAVGRADLIGGLDTRHPEFARSGFFINQAGAVLTAAAGLGQCGRVTIEGLPARVAFKDAGLGIAVLTPEAKLAPPAVAAFETESPRPGTTITVAGYSYPEALSAPVLNFGTLSDLSGLAGEESLARLAVTTLPGDAGGPVLDPTGAVAGLVLPHDGDASRLLPAEMTVAVQTAALVPVLAEAGFAPHAAENANALAAEDIAARAQGFTVQVECWK</sequence>
<dbReference type="InterPro" id="IPR036366">
    <property type="entry name" value="PGBDSf"/>
</dbReference>
<dbReference type="Gene3D" id="2.40.10.120">
    <property type="match status" value="1"/>
</dbReference>
<dbReference type="OrthoDB" id="6810892at2"/>
<dbReference type="Pfam" id="PF05036">
    <property type="entry name" value="SPOR"/>
    <property type="match status" value="1"/>
</dbReference>
<dbReference type="Pfam" id="PF01471">
    <property type="entry name" value="PG_binding_1"/>
    <property type="match status" value="1"/>
</dbReference>
<evidence type="ECO:0000313" key="4">
    <source>
        <dbReference type="EMBL" id="SOC04921.1"/>
    </source>
</evidence>
<feature type="signal peptide" evidence="2">
    <location>
        <begin position="1"/>
        <end position="27"/>
    </location>
</feature>
<feature type="chain" id="PRO_5013080645" evidence="2">
    <location>
        <begin position="28"/>
        <end position="599"/>
    </location>
</feature>
<dbReference type="PROSITE" id="PS51724">
    <property type="entry name" value="SPOR"/>
    <property type="match status" value="1"/>
</dbReference>
<evidence type="ECO:0000259" key="3">
    <source>
        <dbReference type="PROSITE" id="PS51724"/>
    </source>
</evidence>
<dbReference type="Proteomes" id="UP000219111">
    <property type="component" value="Unassembled WGS sequence"/>
</dbReference>
<organism evidence="4 5">
    <name type="scientific">Rhodobacter maris</name>
    <dbReference type="NCBI Taxonomy" id="446682"/>
    <lineage>
        <taxon>Bacteria</taxon>
        <taxon>Pseudomonadati</taxon>
        <taxon>Pseudomonadota</taxon>
        <taxon>Alphaproteobacteria</taxon>
        <taxon>Rhodobacterales</taxon>
        <taxon>Rhodobacter group</taxon>
        <taxon>Rhodobacter</taxon>
    </lineage>
</organism>
<keyword evidence="5" id="KW-1185">Reference proteome</keyword>
<name>A0A285SCT0_9RHOB</name>
<feature type="domain" description="SPOR" evidence="3">
    <location>
        <begin position="24"/>
        <end position="100"/>
    </location>
</feature>
<dbReference type="SUPFAM" id="SSF50494">
    <property type="entry name" value="Trypsin-like serine proteases"/>
    <property type="match status" value="1"/>
</dbReference>